<sequence>MLCKSRMSSDRGHGHRSSHSQCSVHQRRPTTIHSDATSFPTISTSSTMTAAAATSRRQGVRNVPLPSRLHQMVVALPFSLVLLPVFLSSILHGTVVEGAESGQLLGELYTPTTDVSHIVALSELVRAISVENDINNGTALYQMKALGKISLESIVYPGDDAATLEFENNDFGTGFLNPTTNVLYDLYMHALWNSDHGNNQDNSDGAPLARPYYQFLDEKVDYFGHTIINAEFSKASGYDPSLTAETIRVLCLWNAAIQSLYDAVELCADASVGDVIDGSSNETTPVLVQIDINDASYISPVDKAAAFWSGDHIPQGDENGDGIPELDETDDFTLYSWAARIRTYFANPIPGEVLFDANNEILAGLQNMQTLLGSCISSPSPDTALSMRMAAEDVSRYMTVPLVQSLIHFAAGVVVNGTPTTETGSTVAAGTTTMAAPATEDPSIDKIDWVILYGLVTIPPIRVCQDYNFDTLYSELVVNAKADGNLSEQTFYDLLHTLHSRLLCLGLSCDMVGTSNILSSDNGMDADGGMWPTCADPTADFDGYAISENVDRDTFLEYAKVDLDVRTIVALVEMDAGDAAYDVYRWGRNMRVESTRNAALMDLESEPNHSNNDVGTTYASFFDQQSMTIGEHIRESIMGGGLLGLYVDATPGQRKIITEWTFLAISLQIHALNAMYEAIDSCNAGAQETTWDRGVAALSGWAEEAADTDGLLIMEVERFFCRANDSCDTYTSDSTINGLMWDAMTTGKNGLANLSGDMSGCSIAETSVASIKKLVLTILVDAAATFADLIAQDTTNAINLAHGYGIALALAPLMQTLDTKAFGIINTNMGVFGSTAEPMVDGKNEVMDALMNFVTVAEIDCSLLTSGLCGEGDDGDVTAGLTLSPSLTPPSPTSTLLSMCAYASDGGLPSKAGDISQPLLSNAYTPTSNVDHIVKLTELVEQISNSETNSDGLSYYTQINDGVSLQCLMMGNQLASMINPLFVIYTYGLWISSAGDGDPDGYSSKSFDDVSFGDKSFDDMNVVNYGDAVVTDSFNKETGYIPELTAETIRVLNMLMTMVTEMYRAGQSCLNGNSMDNPVDFAAALWFGTAQDPSSSDGGSLYAWAQRAGANFSGQTLLIPDAIATDLSELQQSYADCVALVEEEKAAKGVEMRHKVDDITRKLFVPLVQNFIHHLASESGLTTVEPTEERYFVVLYSLALLPMISICDNVGFDDLFTSLIEDIGNYDARNFSLFIAQLQARYECLGISCEMIGQHSSTSGVWPECKAASFAITGYLPTSDSSREMWQIDLDVSTILTSIVMEANDVALDIFENGRNAMSKDGTGSYLSLDDISTPTTNNAEVNEIYQSFTSGSNGVDYTGITKNAIMGEEAFAFASVLKRSSAARLAIATIQMHIVILNNMYEAVSLCQTAMSSGTVDDGVGAYWDSAVAAAVGSTEGNEEGGSATNGYLFYELAQELCGYFDSCDSDGQSVLINNLMAEFAAGQSALQSSQCDVALNSRSTIERLLQAILIDSLAYHVKAASDGDEQHCLMAHVAASALVPLVRRDIEADASANTIEESVVATSSECNVNDIEAVYQALDFYVESQSIDCTMLSSPVCNGTSTTDDYVGYENPDEFTSNTDGNTLFNGEYQPMMDVTNIEGLSSILSAICSSNSTDAARDAYSNDATAGITIESMSLLAKYAMADELQLNQYIYALQDGVDITDGSLMFDNKPASEYANTITSDALDISPALGCQSMKVHNIWMWIVHKLNSMIFTCKSADSTQTGLIDEAAALWAGGLLYEMAEELGPKFGHSQDGGMTYLNRKIVDRLVKARDIISNTTNTCSAADVHDLRIIVRETISYMTAVLIQSLVDSMITEYDTDEEEQQAVELMAFATLPRIKTCGHEAAYETLQADLIINKYNTDMLANITATLQSRYNCLGLTCDDVGSHTQDNMSPECAVNLNIAGYSPVDAQKTNMLARVDLDAVAIHQMMSMEKYDIAKRIYLEGHYYYDYDSTDRYNFVSLFNFTQSQTINYTDFPMYQLYSEYYGTDDFIHEMIMQILEQTGSFTDMPATQRDLALDVAISNMLSYMAALEALYDSANMCDDVDGGAVALNAFDGAVGLLVGSVEGPEKGGSQNQEGQMFYSIAGKSCVYNDCVGNEINEQLLQALTDGQSFILERDCESAAKSVENINALLKVPLVQSLIYFSDEITYDVSDNVAAGYVATKAVIPIINETDPSSATTIETAMKLDDPSWTLASKELEVRSALQVFLSSQASGINCALVTTSGKLCGTVETTYDPDEPMPISDGLYIPTNYVGDRSAIALDMREIQSFLSQNNADEANRVYTYGLNSEIHSGNGSPTGKLRSVARFSTESNSTMKSDPTYNIFIHGLSDENHEFMGRPATLYADSFVSNLLNANMQEASNAMVAITIWMQVAHSLHASYRACQQSSLSEDRNLQNSQDPSLFIDEAAAYWIGDNQDTGSSSDGHLLYALTEFVGDKFEDIPSGSESEINMQIIDLFNKAKNHLAISRGCMAGEDSHLTLMSFIDGLIPLMVIPLLRCLLYYLSENDLVLVRVYAIAALPLFSTCSPATYNELKDQLINHEAIGVNKGYIYSKIQSLYSCLGLTCDSVGFMKTDGSLRCEDDSNLKSLAGYRYEAEPEVVSESSRIDVEMKKVEIFLDNGANHFSDSQEDVFESAFDVYKASLRSIARDTNREVVPAFAAFRRYFAFDDYYADTMIVRAQIDCAIFSASDTYIFDILFLQANAFLKGGVFKGATADQRRRVIVFAMRYMVTFMAVLEKLYSALNSCRQGSGADEGAMNLDVAVAYYVGSLEGRDGGGSYDGSLIYMLAKRMCVHFHTCTSSNDAMINERIVSLFYTGQGEAETGACDSLERTVHEIANSIIVPLIQGTLFSARENELHFKKRAFREFYPEGYVLAQSILPVLNEEDTYAANEIKNVMVAKFPSQGNDDSTTDSTKVHSAMKIAVSKMEGVDCTQIGTIGGAGLCPGDDGTYSALNSASVATVSITSLTITACMMLCLAFI</sequence>
<reference evidence="2 3" key="1">
    <citation type="submission" date="2024-10" db="EMBL/GenBank/DDBJ databases">
        <title>Updated reference genomes for cyclostephanoid diatoms.</title>
        <authorList>
            <person name="Roberts W.R."/>
            <person name="Alverson A.J."/>
        </authorList>
    </citation>
    <scope>NUCLEOTIDE SEQUENCE [LARGE SCALE GENOMIC DNA]</scope>
    <source>
        <strain evidence="2 3">AJA232-27</strain>
    </source>
</reference>
<organism evidence="2 3">
    <name type="scientific">Discostella pseudostelligera</name>
    <dbReference type="NCBI Taxonomy" id="259834"/>
    <lineage>
        <taxon>Eukaryota</taxon>
        <taxon>Sar</taxon>
        <taxon>Stramenopiles</taxon>
        <taxon>Ochrophyta</taxon>
        <taxon>Bacillariophyta</taxon>
        <taxon>Coscinodiscophyceae</taxon>
        <taxon>Thalassiosirophycidae</taxon>
        <taxon>Stephanodiscales</taxon>
        <taxon>Stephanodiscaceae</taxon>
        <taxon>Discostella</taxon>
    </lineage>
</organism>
<name>A0ABD3N1G0_9STRA</name>
<feature type="region of interest" description="Disordered" evidence="1">
    <location>
        <begin position="1"/>
        <end position="47"/>
    </location>
</feature>
<accession>A0ABD3N1G0</accession>
<evidence type="ECO:0000313" key="3">
    <source>
        <dbReference type="Proteomes" id="UP001530293"/>
    </source>
</evidence>
<evidence type="ECO:0000313" key="2">
    <source>
        <dbReference type="EMBL" id="KAL3769469.1"/>
    </source>
</evidence>
<keyword evidence="3" id="KW-1185">Reference proteome</keyword>
<dbReference type="Proteomes" id="UP001530293">
    <property type="component" value="Unassembled WGS sequence"/>
</dbReference>
<evidence type="ECO:0000256" key="1">
    <source>
        <dbReference type="SAM" id="MobiDB-lite"/>
    </source>
</evidence>
<protein>
    <submittedName>
        <fullName evidence="2">Uncharacterized protein</fullName>
    </submittedName>
</protein>
<proteinExistence type="predicted"/>
<gene>
    <name evidence="2" type="ORF">ACHAWU_008878</name>
</gene>
<feature type="compositionally biased region" description="Polar residues" evidence="1">
    <location>
        <begin position="31"/>
        <end position="42"/>
    </location>
</feature>
<dbReference type="EMBL" id="JALLBG020000055">
    <property type="protein sequence ID" value="KAL3769469.1"/>
    <property type="molecule type" value="Genomic_DNA"/>
</dbReference>
<comment type="caution">
    <text evidence="2">The sequence shown here is derived from an EMBL/GenBank/DDBJ whole genome shotgun (WGS) entry which is preliminary data.</text>
</comment>